<dbReference type="PANTHER" id="PTHR47718">
    <property type="entry name" value="OS01G0519700 PROTEIN"/>
    <property type="match status" value="1"/>
</dbReference>
<keyword evidence="4" id="KW-1185">Reference proteome</keyword>
<sequence length="460" mass="52902">MNPTSWQWKNDCLPPQDVFRSHHSLKEFIDGWAKARGYTFVIGRSKKEKSGRHTITYTCDRACKPPDPALHRVRRTSTRGTSCQFSIVAKECADGTWNLKHRGDQYHHHNHPPSPHPSAHPANRKLDNDQKAAISHLLSTRIPAKDIQSYMRERGILKYTTRKDIQNSVAATRRELCEGQSAIHALINQLDNEGFWNRLRFDDKGRIISVLFAHPQSLEYLQAYPDVLLLDCTYNTNKYNMPLLDIIGVDACNRSFCIAFALLSGEAEEDYLWVLDRLKSIYEAAHASFPAVILTDRCLACINAVEAVFTTSISLLCLWHANKAVLAHCLPIFAMQEKLLANLSSNSLTDEEQSSRWKDFYNHWHNIINSPTDAAFNERVKAFEDKYVNNHVEEVAYIKEVWLAPYKERLVKAWVDKYTHFGNTATSRVEGIHSLIKAYIKTSQLDLFEVWRQIRYAILN</sequence>
<dbReference type="Pfam" id="PF10551">
    <property type="entry name" value="MULE"/>
    <property type="match status" value="1"/>
</dbReference>
<comment type="caution">
    <text evidence="3">The sequence shown here is derived from an EMBL/GenBank/DDBJ whole genome shotgun (WGS) entry which is preliminary data.</text>
</comment>
<evidence type="ECO:0000313" key="3">
    <source>
        <dbReference type="EMBL" id="KID81621.1"/>
    </source>
</evidence>
<dbReference type="AlphaFoldDB" id="A0A0B4GVW2"/>
<protein>
    <recommendedName>
        <fullName evidence="2">MULE transposase domain-containing protein</fullName>
    </recommendedName>
</protein>
<organism evidence="3 4">
    <name type="scientific">Metarhizium guizhouense (strain ARSEF 977)</name>
    <dbReference type="NCBI Taxonomy" id="1276136"/>
    <lineage>
        <taxon>Eukaryota</taxon>
        <taxon>Fungi</taxon>
        <taxon>Dikarya</taxon>
        <taxon>Ascomycota</taxon>
        <taxon>Pezizomycotina</taxon>
        <taxon>Sordariomycetes</taxon>
        <taxon>Hypocreomycetidae</taxon>
        <taxon>Hypocreales</taxon>
        <taxon>Clavicipitaceae</taxon>
        <taxon>Metarhizium</taxon>
    </lineage>
</organism>
<dbReference type="InterPro" id="IPR018289">
    <property type="entry name" value="MULE_transposase_dom"/>
</dbReference>
<gene>
    <name evidence="3" type="ORF">MGU_11026</name>
</gene>
<dbReference type="HOGENOM" id="CLU_013727_0_0_1"/>
<evidence type="ECO:0000313" key="4">
    <source>
        <dbReference type="Proteomes" id="UP000031192"/>
    </source>
</evidence>
<dbReference type="EMBL" id="AZNH01000131">
    <property type="protein sequence ID" value="KID81621.1"/>
    <property type="molecule type" value="Genomic_DNA"/>
</dbReference>
<dbReference type="Proteomes" id="UP000031192">
    <property type="component" value="Unassembled WGS sequence"/>
</dbReference>
<evidence type="ECO:0000259" key="2">
    <source>
        <dbReference type="Pfam" id="PF10551"/>
    </source>
</evidence>
<feature type="region of interest" description="Disordered" evidence="1">
    <location>
        <begin position="103"/>
        <end position="124"/>
    </location>
</feature>
<reference evidence="3 4" key="1">
    <citation type="journal article" date="2014" name="Proc. Natl. Acad. Sci. U.S.A.">
        <title>Trajectory and genomic determinants of fungal-pathogen speciation and host adaptation.</title>
        <authorList>
            <person name="Hu X."/>
            <person name="Xiao G."/>
            <person name="Zheng P."/>
            <person name="Shang Y."/>
            <person name="Su Y."/>
            <person name="Zhang X."/>
            <person name="Liu X."/>
            <person name="Zhan S."/>
            <person name="St Leger R.J."/>
            <person name="Wang C."/>
        </authorList>
    </citation>
    <scope>NUCLEOTIDE SEQUENCE [LARGE SCALE GENOMIC DNA]</scope>
    <source>
        <strain evidence="3 4">ARSEF 977</strain>
    </source>
</reference>
<evidence type="ECO:0000256" key="1">
    <source>
        <dbReference type="SAM" id="MobiDB-lite"/>
    </source>
</evidence>
<feature type="domain" description="MULE transposase" evidence="2">
    <location>
        <begin position="227"/>
        <end position="323"/>
    </location>
</feature>
<proteinExistence type="predicted"/>
<accession>A0A0B4GVW2</accession>
<dbReference type="PANTHER" id="PTHR47718:SF10">
    <property type="entry name" value="PROTEIN FAR1-RELATED SEQUENCE"/>
    <property type="match status" value="1"/>
</dbReference>
<dbReference type="OrthoDB" id="1421156at2759"/>
<name>A0A0B4GVW2_METGA</name>